<evidence type="ECO:0000259" key="2">
    <source>
        <dbReference type="Pfam" id="PF21101"/>
    </source>
</evidence>
<feature type="region of interest" description="Disordered" evidence="1">
    <location>
        <begin position="36"/>
        <end position="61"/>
    </location>
</feature>
<dbReference type="Proteomes" id="UP000271374">
    <property type="component" value="Unassembled WGS sequence"/>
</dbReference>
<feature type="domain" description="YqgU-like 6-bladed beta-propeller" evidence="2">
    <location>
        <begin position="106"/>
        <end position="368"/>
    </location>
</feature>
<sequence>MRGMQKNVLPAEMTIFLFLGIFTLLLILEGCQRDDENEKDETKTSDSSPKQETSVEEKEEVISTDRIAPIQVKDGVFQTISGWADNEHVLYILEGSSGANVYSHSIKNGSDNLLFESESPIVSVMISPSKEYFIVHSAPSTNEALLTVLTLNGEPVMEKSIPSSELSIEWNPFDDSSILITSFTEDWDFTVWEMDLMQSSMTEVAMPQPFGYWLSKEKLLYLDWNIEEPSLYADAKKFDLETGASNDYLAEIFQVDSFGDVSVAVGADELDEKKARYTFYQDTNEIFSFETPHLSRYSDWLVPYYDYNEKTNTFLTYQPLYSTEADVYQEGFQLVSYQLDSGENEVLFDGMENTPISCSPDGQKCLSGYYLEKLIDIESKKIITLVNEKKD</sequence>
<dbReference type="Pfam" id="PF21101">
    <property type="entry name" value="YqgU"/>
    <property type="match status" value="1"/>
</dbReference>
<keyword evidence="4" id="KW-1185">Reference proteome</keyword>
<organism evidence="3 4">
    <name type="scientific">Bacillus yapensis</name>
    <dbReference type="NCBI Taxonomy" id="2492960"/>
    <lineage>
        <taxon>Bacteria</taxon>
        <taxon>Bacillati</taxon>
        <taxon>Bacillota</taxon>
        <taxon>Bacilli</taxon>
        <taxon>Bacillales</taxon>
        <taxon>Bacillaceae</taxon>
        <taxon>Bacillus</taxon>
    </lineage>
</organism>
<name>A0A431WIL3_9BACI</name>
<gene>
    <name evidence="3" type="ORF">EKG37_05135</name>
</gene>
<protein>
    <recommendedName>
        <fullName evidence="2">YqgU-like 6-bladed beta-propeller domain-containing protein</fullName>
    </recommendedName>
</protein>
<evidence type="ECO:0000256" key="1">
    <source>
        <dbReference type="SAM" id="MobiDB-lite"/>
    </source>
</evidence>
<accession>A0A431WIL3</accession>
<dbReference type="InterPro" id="IPR048421">
    <property type="entry name" value="YqgU_beta-prop"/>
</dbReference>
<dbReference type="AlphaFoldDB" id="A0A431WIL3"/>
<proteinExistence type="predicted"/>
<evidence type="ECO:0000313" key="4">
    <source>
        <dbReference type="Proteomes" id="UP000271374"/>
    </source>
</evidence>
<reference evidence="3 4" key="1">
    <citation type="submission" date="2018-12" db="EMBL/GenBank/DDBJ databases">
        <title>Bacillus yapensis draft genome sequence.</title>
        <authorList>
            <person name="Yu L."/>
            <person name="Xu X."/>
            <person name="Tang X."/>
        </authorList>
    </citation>
    <scope>NUCLEOTIDE SEQUENCE [LARGE SCALE GENOMIC DNA]</scope>
    <source>
        <strain evidence="3 4">XXST-01</strain>
    </source>
</reference>
<dbReference type="SUPFAM" id="SSF82171">
    <property type="entry name" value="DPP6 N-terminal domain-like"/>
    <property type="match status" value="1"/>
</dbReference>
<evidence type="ECO:0000313" key="3">
    <source>
        <dbReference type="EMBL" id="RTR35264.1"/>
    </source>
</evidence>
<dbReference type="OrthoDB" id="2168335at2"/>
<dbReference type="EMBL" id="RXNT01000003">
    <property type="protein sequence ID" value="RTR35264.1"/>
    <property type="molecule type" value="Genomic_DNA"/>
</dbReference>
<comment type="caution">
    <text evidence="3">The sequence shown here is derived from an EMBL/GenBank/DDBJ whole genome shotgun (WGS) entry which is preliminary data.</text>
</comment>